<dbReference type="AlphaFoldDB" id="A0A4Y7L6P3"/>
<name>A0A4Y7L6P3_PAPSO</name>
<reference evidence="1 2" key="1">
    <citation type="journal article" date="2018" name="Science">
        <title>The opium poppy genome and morphinan production.</title>
        <authorList>
            <person name="Guo L."/>
            <person name="Winzer T."/>
            <person name="Yang X."/>
            <person name="Li Y."/>
            <person name="Ning Z."/>
            <person name="He Z."/>
            <person name="Teodor R."/>
            <person name="Lu Y."/>
            <person name="Bowser T.A."/>
            <person name="Graham I.A."/>
            <person name="Ye K."/>
        </authorList>
    </citation>
    <scope>NUCLEOTIDE SEQUENCE [LARGE SCALE GENOMIC DNA]</scope>
    <source>
        <strain evidence="2">cv. HN1</strain>
        <tissue evidence="1">Leaves</tissue>
    </source>
</reference>
<protein>
    <submittedName>
        <fullName evidence="1">Uncharacterized protein</fullName>
    </submittedName>
</protein>
<dbReference type="Proteomes" id="UP000316621">
    <property type="component" value="Chromosome 10"/>
</dbReference>
<accession>A0A4Y7L6P3</accession>
<gene>
    <name evidence="1" type="ORF">C5167_042856</name>
</gene>
<proteinExistence type="predicted"/>
<evidence type="ECO:0000313" key="1">
    <source>
        <dbReference type="EMBL" id="RZC80280.1"/>
    </source>
</evidence>
<dbReference type="Gramene" id="RZC80280">
    <property type="protein sequence ID" value="RZC80280"/>
    <property type="gene ID" value="C5167_042856"/>
</dbReference>
<evidence type="ECO:0000313" key="2">
    <source>
        <dbReference type="Proteomes" id="UP000316621"/>
    </source>
</evidence>
<keyword evidence="2" id="KW-1185">Reference proteome</keyword>
<organism evidence="1 2">
    <name type="scientific">Papaver somniferum</name>
    <name type="common">Opium poppy</name>
    <dbReference type="NCBI Taxonomy" id="3469"/>
    <lineage>
        <taxon>Eukaryota</taxon>
        <taxon>Viridiplantae</taxon>
        <taxon>Streptophyta</taxon>
        <taxon>Embryophyta</taxon>
        <taxon>Tracheophyta</taxon>
        <taxon>Spermatophyta</taxon>
        <taxon>Magnoliopsida</taxon>
        <taxon>Ranunculales</taxon>
        <taxon>Papaveraceae</taxon>
        <taxon>Papaveroideae</taxon>
        <taxon>Papaver</taxon>
    </lineage>
</organism>
<sequence>MPSCAVPPLHKKVLGEDGDLWSTKCETKVDVPFSRFLLRSEFEVERFLRFCISVELAREFPSYSDLHQHGAERCSYRVTHLDCHGLPCHWNGSNPL</sequence>
<dbReference type="EMBL" id="CM010724">
    <property type="protein sequence ID" value="RZC80280.1"/>
    <property type="molecule type" value="Genomic_DNA"/>
</dbReference>